<keyword evidence="1" id="KW-0175">Coiled coil</keyword>
<dbReference type="PANTHER" id="PTHR37740">
    <property type="entry name" value="OS02G0193500 PROTEIN"/>
    <property type="match status" value="1"/>
</dbReference>
<evidence type="ECO:0000256" key="2">
    <source>
        <dbReference type="SAM" id="MobiDB-lite"/>
    </source>
</evidence>
<feature type="coiled-coil region" evidence="1">
    <location>
        <begin position="186"/>
        <end position="227"/>
    </location>
</feature>
<evidence type="ECO:0000256" key="1">
    <source>
        <dbReference type="SAM" id="Coils"/>
    </source>
</evidence>
<feature type="compositionally biased region" description="Pro residues" evidence="2">
    <location>
        <begin position="49"/>
        <end position="58"/>
    </location>
</feature>
<feature type="compositionally biased region" description="Pro residues" evidence="2">
    <location>
        <begin position="29"/>
        <end position="41"/>
    </location>
</feature>
<proteinExistence type="predicted"/>
<feature type="region of interest" description="Disordered" evidence="2">
    <location>
        <begin position="141"/>
        <end position="184"/>
    </location>
</feature>
<gene>
    <name evidence="3" type="ORF">PAHAL_1G070500</name>
</gene>
<feature type="compositionally biased region" description="Low complexity" evidence="2">
    <location>
        <begin position="77"/>
        <end position="96"/>
    </location>
</feature>
<reference evidence="3" key="1">
    <citation type="submission" date="2018-04" db="EMBL/GenBank/DDBJ databases">
        <title>WGS assembly of Panicum hallii.</title>
        <authorList>
            <person name="Lovell J."/>
            <person name="Jenkins J."/>
            <person name="Lowry D."/>
            <person name="Mamidi S."/>
            <person name="Sreedasyam A."/>
            <person name="Weng X."/>
            <person name="Barry K."/>
            <person name="Bonette J."/>
            <person name="Campitelli B."/>
            <person name="Daum C."/>
            <person name="Gordon S."/>
            <person name="Gould B."/>
            <person name="Lipzen A."/>
            <person name="Macqueen A."/>
            <person name="Palacio-Mejia J."/>
            <person name="Plott C."/>
            <person name="Shakirov E."/>
            <person name="Shu S."/>
            <person name="Yoshinaga Y."/>
            <person name="Zane M."/>
            <person name="Rokhsar D."/>
            <person name="Grimwood J."/>
            <person name="Schmutz J."/>
            <person name="Juenger T."/>
        </authorList>
    </citation>
    <scope>NUCLEOTIDE SEQUENCE [LARGE SCALE GENOMIC DNA]</scope>
    <source>
        <strain evidence="3">FIL2</strain>
    </source>
</reference>
<feature type="compositionally biased region" description="Basic and acidic residues" evidence="2">
    <location>
        <begin position="159"/>
        <end position="173"/>
    </location>
</feature>
<dbReference type="AlphaFoldDB" id="A0A2S3GMH3"/>
<dbReference type="Proteomes" id="UP000243499">
    <property type="component" value="Chromosome 1"/>
</dbReference>
<feature type="region of interest" description="Disordered" evidence="2">
    <location>
        <begin position="1"/>
        <end position="117"/>
    </location>
</feature>
<evidence type="ECO:0000313" key="3">
    <source>
        <dbReference type="EMBL" id="PAN04479.1"/>
    </source>
</evidence>
<organism evidence="3">
    <name type="scientific">Panicum hallii</name>
    <dbReference type="NCBI Taxonomy" id="206008"/>
    <lineage>
        <taxon>Eukaryota</taxon>
        <taxon>Viridiplantae</taxon>
        <taxon>Streptophyta</taxon>
        <taxon>Embryophyta</taxon>
        <taxon>Tracheophyta</taxon>
        <taxon>Spermatophyta</taxon>
        <taxon>Magnoliopsida</taxon>
        <taxon>Liliopsida</taxon>
        <taxon>Poales</taxon>
        <taxon>Poaceae</taxon>
        <taxon>PACMAD clade</taxon>
        <taxon>Panicoideae</taxon>
        <taxon>Panicodae</taxon>
        <taxon>Paniceae</taxon>
        <taxon>Panicinae</taxon>
        <taxon>Panicum</taxon>
        <taxon>Panicum sect. Panicum</taxon>
    </lineage>
</organism>
<protein>
    <submittedName>
        <fullName evidence="3">Uncharacterized protein</fullName>
    </submittedName>
</protein>
<accession>A0A2S3GMH3</accession>
<dbReference type="EMBL" id="CM008046">
    <property type="protein sequence ID" value="PAN04479.1"/>
    <property type="molecule type" value="Genomic_DNA"/>
</dbReference>
<name>A0A2S3GMH3_9POAL</name>
<dbReference type="Gramene" id="PAN04479">
    <property type="protein sequence ID" value="PAN04479"/>
    <property type="gene ID" value="PAHAL_1G070500"/>
</dbReference>
<feature type="compositionally biased region" description="Polar residues" evidence="2">
    <location>
        <begin position="1"/>
        <end position="12"/>
    </location>
</feature>
<dbReference type="PANTHER" id="PTHR37740:SF1">
    <property type="entry name" value="OS02G0193500 PROTEIN"/>
    <property type="match status" value="1"/>
</dbReference>
<sequence length="246" mass="27929">MATRSSPPSHYLSQPHPDLQFTPETTRTPPLPSATIHPPPHLLVTTRLPPLPPAPKYLPPNLVSARLPPLPPRPRRLLSQGRSQRQRQVTSSQTTRNGEAKAWPMQDPNGDDFSAPKLHKKKVVYRPLPSGLLKGEPELLRREVPHSSGNVQKPPKRSLKSERRATPPSDRETPYSLPDSGPTDEYRALRRKYMMLEEENFALDQELSMEDEEIKALEEEKLAFLDELVVLEGLVEPSQLLFHRRP</sequence>